<feature type="region of interest" description="Disordered" evidence="1">
    <location>
        <begin position="57"/>
        <end position="80"/>
    </location>
</feature>
<name>A0A9Q8T3J7_9PEZI</name>
<proteinExistence type="predicted"/>
<dbReference type="KEGG" id="clup:CLUP02_14071"/>
<protein>
    <submittedName>
        <fullName evidence="2">Uncharacterized protein</fullName>
    </submittedName>
</protein>
<dbReference type="EMBL" id="CP019479">
    <property type="protein sequence ID" value="UQC88546.1"/>
    <property type="molecule type" value="Genomic_DNA"/>
</dbReference>
<evidence type="ECO:0000313" key="2">
    <source>
        <dbReference type="EMBL" id="UQC88546.1"/>
    </source>
</evidence>
<gene>
    <name evidence="2" type="ORF">CLUP02_14071</name>
</gene>
<evidence type="ECO:0000256" key="1">
    <source>
        <dbReference type="SAM" id="MobiDB-lite"/>
    </source>
</evidence>
<evidence type="ECO:0000313" key="3">
    <source>
        <dbReference type="Proteomes" id="UP000830671"/>
    </source>
</evidence>
<organism evidence="2 3">
    <name type="scientific">Colletotrichum lupini</name>
    <dbReference type="NCBI Taxonomy" id="145971"/>
    <lineage>
        <taxon>Eukaryota</taxon>
        <taxon>Fungi</taxon>
        <taxon>Dikarya</taxon>
        <taxon>Ascomycota</taxon>
        <taxon>Pezizomycotina</taxon>
        <taxon>Sordariomycetes</taxon>
        <taxon>Hypocreomycetidae</taxon>
        <taxon>Glomerellales</taxon>
        <taxon>Glomerellaceae</taxon>
        <taxon>Colletotrichum</taxon>
        <taxon>Colletotrichum acutatum species complex</taxon>
    </lineage>
</organism>
<dbReference type="Proteomes" id="UP000830671">
    <property type="component" value="Chromosome 7"/>
</dbReference>
<sequence length="80" mass="8745">MGYATSIIPASLSLLDKQTQADVLAIYSYISVLFYMQATSSQVKSFPSLVRSLGLGHHKSPLEEPASGRPTFTGTRIRKQ</sequence>
<dbReference type="GeneID" id="73348014"/>
<dbReference type="RefSeq" id="XP_049150150.1">
    <property type="nucleotide sequence ID" value="XM_049293004.1"/>
</dbReference>
<keyword evidence="3" id="KW-1185">Reference proteome</keyword>
<dbReference type="AlphaFoldDB" id="A0A9Q8T3J7"/>
<accession>A0A9Q8T3J7</accession>
<reference evidence="2" key="1">
    <citation type="journal article" date="2021" name="Mol. Plant Microbe Interact.">
        <title>Complete Genome Sequence of the Plant-Pathogenic Fungus Colletotrichum lupini.</title>
        <authorList>
            <person name="Baroncelli R."/>
            <person name="Pensec F."/>
            <person name="Da Lio D."/>
            <person name="Boufleur T."/>
            <person name="Vicente I."/>
            <person name="Sarrocco S."/>
            <person name="Picot A."/>
            <person name="Baraldi E."/>
            <person name="Sukno S."/>
            <person name="Thon M."/>
            <person name="Le Floch G."/>
        </authorList>
    </citation>
    <scope>NUCLEOTIDE SEQUENCE</scope>
    <source>
        <strain evidence="2">IMI 504893</strain>
    </source>
</reference>